<dbReference type="eggNOG" id="arCOG13962">
    <property type="taxonomic scope" value="Archaea"/>
</dbReference>
<reference evidence="2 4" key="2">
    <citation type="journal article" date="2014" name="PLoS Genet.">
        <title>Phylogenetically driven sequencing of extremely halophilic archaea reveals strategies for static and dynamic osmo-response.</title>
        <authorList>
            <person name="Becker E.A."/>
            <person name="Seitzer P.M."/>
            <person name="Tritt A."/>
            <person name="Larsen D."/>
            <person name="Krusor M."/>
            <person name="Yao A.I."/>
            <person name="Wu D."/>
            <person name="Madern D."/>
            <person name="Eisen J.A."/>
            <person name="Darling A.E."/>
            <person name="Facciotti M.T."/>
        </authorList>
    </citation>
    <scope>NUCLEOTIDE SEQUENCE [LARGE SCALE GENOMIC DNA]</scope>
    <source>
        <strain evidence="2 4">DSM 11551</strain>
    </source>
</reference>
<gene>
    <name evidence="1" type="ordered locus">Hbor_04150</name>
    <name evidence="2" type="ORF">C499_10484</name>
</gene>
<dbReference type="KEGG" id="hbo:Hbor_04150"/>
<evidence type="ECO:0000313" key="4">
    <source>
        <dbReference type="Proteomes" id="UP000011585"/>
    </source>
</evidence>
<dbReference type="AlphaFoldDB" id="E4NLC3"/>
<evidence type="ECO:0000313" key="1">
    <source>
        <dbReference type="EMBL" id="ADQ66019.1"/>
    </source>
</evidence>
<dbReference type="HOGENOM" id="CLU_145176_0_0_2"/>
<dbReference type="EMBL" id="CP001690">
    <property type="protein sequence ID" value="ADQ66019.1"/>
    <property type="molecule type" value="Genomic_DNA"/>
</dbReference>
<name>E4NLC3_HALBP</name>
<dbReference type="Proteomes" id="UP000006663">
    <property type="component" value="Chromosome"/>
</dbReference>
<organism evidence="1 3">
    <name type="scientific">Halogeometricum borinquense (strain ATCC 700274 / DSM 11551 / JCM 10706 / KCTC 4070 / PR3)</name>
    <dbReference type="NCBI Taxonomy" id="469382"/>
    <lineage>
        <taxon>Archaea</taxon>
        <taxon>Methanobacteriati</taxon>
        <taxon>Methanobacteriota</taxon>
        <taxon>Stenosarchaea group</taxon>
        <taxon>Halobacteria</taxon>
        <taxon>Halobacteriales</taxon>
        <taxon>Haloferacaceae</taxon>
        <taxon>Halogeometricum</taxon>
    </lineage>
</organism>
<accession>E4NLC3</accession>
<dbReference type="Proteomes" id="UP000011585">
    <property type="component" value="Unassembled WGS sequence"/>
</dbReference>
<protein>
    <submittedName>
        <fullName evidence="1">Uncharacterized protein</fullName>
    </submittedName>
</protein>
<sequence length="151" mass="17873">MKLRNFDRFVEYTQFDLSEGVGDEFTDIEDQDISGVCSEVDGVWVAIYPDSEKNTILVQIDGTTWDLYSPGTEVTYNHDYENGKTSFRIYDNSNTFTTTYDAWWQDRPDFDPNKWAASREDENADEDILMLWHRQEKKQHYINNWANEQVD</sequence>
<dbReference type="OrthoDB" id="379124at2157"/>
<keyword evidence="3" id="KW-1185">Reference proteome</keyword>
<evidence type="ECO:0000313" key="2">
    <source>
        <dbReference type="EMBL" id="ELY27484.1"/>
    </source>
</evidence>
<reference evidence="1 3" key="1">
    <citation type="journal article" date="2009" name="Stand. Genomic Sci.">
        <title>Complete genome sequence of Halogeometricum borinquense type strain (PR3).</title>
        <authorList>
            <person name="Malfatti S."/>
            <person name="Tindall B.J."/>
            <person name="Schneider S."/>
            <person name="Fahnrich R."/>
            <person name="Lapidus A."/>
            <person name="Labuttii K."/>
            <person name="Copeland A."/>
            <person name="Glavina Del Rio T."/>
            <person name="Nolan M."/>
            <person name="Chen F."/>
            <person name="Lucas S."/>
            <person name="Tice H."/>
            <person name="Cheng J.F."/>
            <person name="Bruce D."/>
            <person name="Goodwin L."/>
            <person name="Pitluck S."/>
            <person name="Anderson I."/>
            <person name="Pati A."/>
            <person name="Ivanova N."/>
            <person name="Mavromatis K."/>
            <person name="Chen A."/>
            <person name="Palaniappan K."/>
            <person name="D'haeseleer P."/>
            <person name="Goker M."/>
            <person name="Bristow J."/>
            <person name="Eisen J.A."/>
            <person name="Markowitz V."/>
            <person name="Hugenholtz P."/>
            <person name="Kyrpides N.C."/>
            <person name="Klenk H.P."/>
            <person name="Chain P."/>
        </authorList>
    </citation>
    <scope>NUCLEOTIDE SEQUENCE [LARGE SCALE GENOMIC DNA]</scope>
    <source>
        <strain evidence="3">ATCC 700274 / DSM 11551 / JCM 10706 / KCTC 4070 / PR3</strain>
        <strain evidence="1">PR 3</strain>
    </source>
</reference>
<dbReference type="STRING" id="469382.Hbor_04150"/>
<dbReference type="EMBL" id="AOHT01000033">
    <property type="protein sequence ID" value="ELY27484.1"/>
    <property type="molecule type" value="Genomic_DNA"/>
</dbReference>
<dbReference type="GeneID" id="9992235"/>
<evidence type="ECO:0000313" key="3">
    <source>
        <dbReference type="Proteomes" id="UP000006663"/>
    </source>
</evidence>
<dbReference type="RefSeq" id="WP_006055413.1">
    <property type="nucleotide sequence ID" value="NC_014729.1"/>
</dbReference>
<proteinExistence type="predicted"/>